<proteinExistence type="predicted"/>
<dbReference type="EMBL" id="CP000930">
    <property type="protein sequence ID" value="ABZ84202.1"/>
    <property type="molecule type" value="Genomic_DNA"/>
</dbReference>
<evidence type="ECO:0000313" key="2">
    <source>
        <dbReference type="Proteomes" id="UP000008550"/>
    </source>
</evidence>
<sequence length="38" mass="4488">MLTMQWMCCCGISEIPLLRFYQFPHAKKGYALISRFFG</sequence>
<evidence type="ECO:0000313" key="1">
    <source>
        <dbReference type="EMBL" id="ABZ84202.1"/>
    </source>
</evidence>
<protein>
    <submittedName>
        <fullName evidence="1">Uncharacterized protein</fullName>
    </submittedName>
</protein>
<dbReference type="KEGG" id="hmo:HM1_1631"/>
<dbReference type="Proteomes" id="UP000008550">
    <property type="component" value="Chromosome"/>
</dbReference>
<gene>
    <name evidence="1" type="ORF">HM1_1631</name>
</gene>
<name>B0TE07_HELMI</name>
<organism evidence="1 2">
    <name type="scientific">Heliobacterium modesticaldum (strain ATCC 51547 / Ice1)</name>
    <dbReference type="NCBI Taxonomy" id="498761"/>
    <lineage>
        <taxon>Bacteria</taxon>
        <taxon>Bacillati</taxon>
        <taxon>Bacillota</taxon>
        <taxon>Clostridia</taxon>
        <taxon>Eubacteriales</taxon>
        <taxon>Heliobacteriaceae</taxon>
        <taxon>Heliomicrobium</taxon>
    </lineage>
</organism>
<dbReference type="HOGENOM" id="CLU_3328683_0_0_9"/>
<accession>B0TE07</accession>
<reference evidence="1 2" key="1">
    <citation type="journal article" date="2008" name="J. Bacteriol.">
        <title>The genome of Heliobacterium modesticaldum, a phototrophic representative of the Firmicutes containing the simplest photosynthetic apparatus.</title>
        <authorList>
            <person name="Sattley W.M."/>
            <person name="Madigan M.T."/>
            <person name="Swingley W.D."/>
            <person name="Cheung P.C."/>
            <person name="Clocksin K.M."/>
            <person name="Conrad A.L."/>
            <person name="Dejesa L.C."/>
            <person name="Honchak B.M."/>
            <person name="Jung D.O."/>
            <person name="Karbach L.E."/>
            <person name="Kurdoglu A."/>
            <person name="Lahiri S."/>
            <person name="Mastrian S.D."/>
            <person name="Page L.E."/>
            <person name="Taylor H.L."/>
            <person name="Wang Z.T."/>
            <person name="Raymond J."/>
            <person name="Chen M."/>
            <person name="Blankenship R.E."/>
            <person name="Touchman J.W."/>
        </authorList>
    </citation>
    <scope>NUCLEOTIDE SEQUENCE [LARGE SCALE GENOMIC DNA]</scope>
    <source>
        <strain evidence="2">ATCC 51547 / Ice1</strain>
    </source>
</reference>
<dbReference type="AlphaFoldDB" id="B0TE07"/>
<keyword evidence="2" id="KW-1185">Reference proteome</keyword>